<evidence type="ECO:0000313" key="1">
    <source>
        <dbReference type="EMBL" id="QBM22952.1"/>
    </source>
</evidence>
<reference evidence="1 2" key="1">
    <citation type="submission" date="2019-03" db="EMBL/GenBank/DDBJ databases">
        <title>Complete genome sequence of an arsenate-respiring bacteria, Citrobacter sp. LY-1.</title>
        <authorList>
            <person name="Wang H."/>
            <person name="Liu Y."/>
            <person name="Li Q."/>
            <person name="Huang J."/>
        </authorList>
    </citation>
    <scope>NUCLEOTIDE SEQUENCE [LARGE SCALE GENOMIC DNA]</scope>
    <source>
        <strain evidence="1 2">LY-1</strain>
    </source>
</reference>
<gene>
    <name evidence="1" type="ORF">E1B03_11135</name>
</gene>
<dbReference type="KEGG" id="cars:E1B03_11135"/>
<evidence type="ECO:0000313" key="2">
    <source>
        <dbReference type="Proteomes" id="UP000293850"/>
    </source>
</evidence>
<accession>A0A4P6WMI7</accession>
<dbReference type="Proteomes" id="UP000293850">
    <property type="component" value="Chromosome"/>
</dbReference>
<keyword evidence="2" id="KW-1185">Reference proteome</keyword>
<name>A0A4P6WMI7_9ENTR</name>
<dbReference type="RefSeq" id="WP_133086204.1">
    <property type="nucleotide sequence ID" value="NZ_CP037864.1"/>
</dbReference>
<sequence>MDNQIPMLKVSLHVSPDFSGRILLYVENGFVKGDTVLRPDEIIGTPVLFDHILERAGYRVTPVKKD</sequence>
<dbReference type="EMBL" id="CP037864">
    <property type="protein sequence ID" value="QBM22952.1"/>
    <property type="molecule type" value="Genomic_DNA"/>
</dbReference>
<organism evidence="1 2">
    <name type="scientific">Citrobacter arsenatis</name>
    <dbReference type="NCBI Taxonomy" id="2546350"/>
    <lineage>
        <taxon>Bacteria</taxon>
        <taxon>Pseudomonadati</taxon>
        <taxon>Pseudomonadota</taxon>
        <taxon>Gammaproteobacteria</taxon>
        <taxon>Enterobacterales</taxon>
        <taxon>Enterobacteriaceae</taxon>
        <taxon>Citrobacter</taxon>
    </lineage>
</organism>
<proteinExistence type="predicted"/>
<dbReference type="AlphaFoldDB" id="A0A4P6WMI7"/>
<protein>
    <submittedName>
        <fullName evidence="1">Uncharacterized protein</fullName>
    </submittedName>
</protein>